<feature type="signal peptide" evidence="1">
    <location>
        <begin position="1"/>
        <end position="20"/>
    </location>
</feature>
<reference evidence="2 3" key="1">
    <citation type="submission" date="2020-08" db="EMBL/GenBank/DDBJ databases">
        <title>Genome public.</title>
        <authorList>
            <person name="Liu C."/>
            <person name="Sun Q."/>
        </authorList>
    </citation>
    <scope>NUCLEOTIDE SEQUENCE [LARGE SCALE GENOMIC DNA]</scope>
    <source>
        <strain evidence="2 3">NSJ-56</strain>
    </source>
</reference>
<name>A0ABR7D1J1_9BACT</name>
<proteinExistence type="predicted"/>
<sequence length="685" mass="78992">MCRAVLFCIFLFMLPAILHSQEITDIEKLLQDNDVEASESYYEDIVATLLNLSTNPININSAPFDSLKMLFFLSDAQIDNLLEFREKHGAFMHPNEILLVTGIGTRDLENIKPFIRIGDYTPGTTRLPRLHHEILARVKTTRPQQAGYKQYSRDAFIYEKDYLTKKRNRFQGPPVSTLLKYKATAGNRWHGGITLENDAGENYFTKNQKPGFDFLSAHLCYTPGNTIQKICVGDYKIQWGQGLIAWGGFSTGKSSASLSNEKSGNGIMPYFSTDENRFLRGGAISLQPFRDMTTEIFISYKKTDGNPLATDTLTPEALRTATLYQTGYHRNALESEKKHTLKEFTTGLSTRLNHRYFRAGIQILYYNFTPALAIGKSTYQQYNDRGRHRTLISIDYKTGARHCFLFGEIARGDNGSWATINGLRYTGFRPAALSVIYRRYDKDFRSHYNSGFAEYSNTSNEEGIYAGLECTPFRDLKLNAYYDHFRFFAPRYQATLPGSGNEVSGEVTYSRPRWECSLRFKHEGKPEDYKAEKIISVTCVKQEYRLQFSYIPSECLKLQSRATYVRYAKQEKKESGFLVYQDIAYTSRKENVKAQFRLAYFDTDSYNARVYAYEHNVLYGYSFPAYQERGVRSYLNLNWKPVRRITLYLKAGVIYYPDKTIISSSLTQVDDNKLFDFTFQVRVRI</sequence>
<keyword evidence="1" id="KW-0732">Signal</keyword>
<evidence type="ECO:0000313" key="3">
    <source>
        <dbReference type="Proteomes" id="UP000646484"/>
    </source>
</evidence>
<organism evidence="2 3">
    <name type="scientific">Butyricimonas hominis</name>
    <dbReference type="NCBI Taxonomy" id="2763032"/>
    <lineage>
        <taxon>Bacteria</taxon>
        <taxon>Pseudomonadati</taxon>
        <taxon>Bacteroidota</taxon>
        <taxon>Bacteroidia</taxon>
        <taxon>Bacteroidales</taxon>
        <taxon>Odoribacteraceae</taxon>
        <taxon>Butyricimonas</taxon>
    </lineage>
</organism>
<dbReference type="Pfam" id="PF12836">
    <property type="entry name" value="HHH_3"/>
    <property type="match status" value="1"/>
</dbReference>
<evidence type="ECO:0000256" key="1">
    <source>
        <dbReference type="SAM" id="SignalP"/>
    </source>
</evidence>
<dbReference type="InterPro" id="IPR010994">
    <property type="entry name" value="RuvA_2-like"/>
</dbReference>
<comment type="caution">
    <text evidence="2">The sequence shown here is derived from an EMBL/GenBank/DDBJ whole genome shotgun (WGS) entry which is preliminary data.</text>
</comment>
<dbReference type="Gene3D" id="1.10.150.310">
    <property type="entry name" value="Tex RuvX-like domain-like"/>
    <property type="match status" value="1"/>
</dbReference>
<dbReference type="RefSeq" id="WP_186976261.1">
    <property type="nucleotide sequence ID" value="NZ_JACOOH010000005.1"/>
</dbReference>
<gene>
    <name evidence="2" type="ORF">H8S64_11975</name>
</gene>
<accession>A0ABR7D1J1</accession>
<dbReference type="EMBL" id="JACOOH010000005">
    <property type="protein sequence ID" value="MBC5621815.1"/>
    <property type="molecule type" value="Genomic_DNA"/>
</dbReference>
<dbReference type="Proteomes" id="UP000646484">
    <property type="component" value="Unassembled WGS sequence"/>
</dbReference>
<feature type="chain" id="PRO_5046389494" evidence="1">
    <location>
        <begin position="21"/>
        <end position="685"/>
    </location>
</feature>
<keyword evidence="3" id="KW-1185">Reference proteome</keyword>
<evidence type="ECO:0000313" key="2">
    <source>
        <dbReference type="EMBL" id="MBC5621815.1"/>
    </source>
</evidence>
<protein>
    <submittedName>
        <fullName evidence="2">Helix-hairpin-helix domain-containing protein</fullName>
    </submittedName>
</protein>
<dbReference type="SUPFAM" id="SSF47781">
    <property type="entry name" value="RuvA domain 2-like"/>
    <property type="match status" value="1"/>
</dbReference>